<comment type="caution">
    <text evidence="7">The sequence shown here is derived from an EMBL/GenBank/DDBJ whole genome shotgun (WGS) entry which is preliminary data.</text>
</comment>
<keyword evidence="8" id="KW-1185">Reference proteome</keyword>
<gene>
    <name evidence="6" type="primary">rlmF</name>
    <name evidence="7" type="ORF">V5J35_003434</name>
</gene>
<organism evidence="7 8">
    <name type="scientific">Endozoicomonas lisbonensis</name>
    <dbReference type="NCBI Taxonomy" id="3120522"/>
    <lineage>
        <taxon>Bacteria</taxon>
        <taxon>Pseudomonadati</taxon>
        <taxon>Pseudomonadota</taxon>
        <taxon>Gammaproteobacteria</taxon>
        <taxon>Oceanospirillales</taxon>
        <taxon>Endozoicomonadaceae</taxon>
        <taxon>Endozoicomonas</taxon>
    </lineage>
</organism>
<dbReference type="SUPFAM" id="SSF53335">
    <property type="entry name" value="S-adenosyl-L-methionine-dependent methyltransferases"/>
    <property type="match status" value="1"/>
</dbReference>
<dbReference type="Pfam" id="PF05971">
    <property type="entry name" value="Methyltransf_10"/>
    <property type="match status" value="1"/>
</dbReference>
<keyword evidence="5 6" id="KW-0949">S-adenosyl-L-methionine</keyword>
<dbReference type="Gene3D" id="3.40.50.150">
    <property type="entry name" value="Vaccinia Virus protein VP39"/>
    <property type="match status" value="1"/>
</dbReference>
<evidence type="ECO:0000256" key="4">
    <source>
        <dbReference type="ARBA" id="ARBA00022679"/>
    </source>
</evidence>
<dbReference type="Proteomes" id="UP001549366">
    <property type="component" value="Unassembled WGS sequence"/>
</dbReference>
<keyword evidence="4 6" id="KW-0808">Transferase</keyword>
<keyword evidence="3 6" id="KW-0489">Methyltransferase</keyword>
<dbReference type="NCBIfam" id="NF008725">
    <property type="entry name" value="PRK11727.1"/>
    <property type="match status" value="1"/>
</dbReference>
<accession>A0ABV2SKE3</accession>
<dbReference type="EMBL" id="JBEWTB010000002">
    <property type="protein sequence ID" value="MET4758242.1"/>
    <property type="molecule type" value="Genomic_DNA"/>
</dbReference>
<reference evidence="7 8" key="1">
    <citation type="submission" date="2024-06" db="EMBL/GenBank/DDBJ databases">
        <title>Genomic Encyclopedia of Type Strains, Phase V (KMG-V): Genome sequencing to study the core and pangenomes of soil and plant-associated prokaryotes.</title>
        <authorList>
            <person name="Whitman W."/>
        </authorList>
    </citation>
    <scope>NUCLEOTIDE SEQUENCE [LARGE SCALE GENOMIC DNA]</scope>
    <source>
        <strain evidence="7 8">NE40</strain>
    </source>
</reference>
<dbReference type="EC" id="2.1.1.181" evidence="6"/>
<dbReference type="RefSeq" id="WP_354008343.1">
    <property type="nucleotide sequence ID" value="NZ_JBEWTA010000001.1"/>
</dbReference>
<evidence type="ECO:0000256" key="6">
    <source>
        <dbReference type="HAMAP-Rule" id="MF_01848"/>
    </source>
</evidence>
<comment type="catalytic activity">
    <reaction evidence="6">
        <text>adenosine(1618) in 23S rRNA + S-adenosyl-L-methionine = N(6)-methyladenosine(1618) in 23S rRNA + S-adenosyl-L-homocysteine + H(+)</text>
        <dbReference type="Rhea" id="RHEA:16497"/>
        <dbReference type="Rhea" id="RHEA-COMP:10229"/>
        <dbReference type="Rhea" id="RHEA-COMP:10231"/>
        <dbReference type="ChEBI" id="CHEBI:15378"/>
        <dbReference type="ChEBI" id="CHEBI:57856"/>
        <dbReference type="ChEBI" id="CHEBI:59789"/>
        <dbReference type="ChEBI" id="CHEBI:74411"/>
        <dbReference type="ChEBI" id="CHEBI:74449"/>
        <dbReference type="EC" id="2.1.1.181"/>
    </reaction>
</comment>
<name>A0ABV2SKE3_9GAMM</name>
<evidence type="ECO:0000256" key="2">
    <source>
        <dbReference type="ARBA" id="ARBA00022552"/>
    </source>
</evidence>
<dbReference type="PANTHER" id="PTHR13393">
    <property type="entry name" value="SAM-DEPENDENT METHYLTRANSFERASE"/>
    <property type="match status" value="1"/>
</dbReference>
<evidence type="ECO:0000256" key="3">
    <source>
        <dbReference type="ARBA" id="ARBA00022603"/>
    </source>
</evidence>
<proteinExistence type="inferred from homology"/>
<dbReference type="InterPro" id="IPR016909">
    <property type="entry name" value="rRNA_lsu_MeTfrase_F"/>
</dbReference>
<dbReference type="InterPro" id="IPR010286">
    <property type="entry name" value="METTL16/RlmF"/>
</dbReference>
<evidence type="ECO:0000256" key="5">
    <source>
        <dbReference type="ARBA" id="ARBA00022691"/>
    </source>
</evidence>
<dbReference type="InterPro" id="IPR029063">
    <property type="entry name" value="SAM-dependent_MTases_sf"/>
</dbReference>
<evidence type="ECO:0000313" key="8">
    <source>
        <dbReference type="Proteomes" id="UP001549366"/>
    </source>
</evidence>
<protein>
    <recommendedName>
        <fullName evidence="6">Ribosomal RNA large subunit methyltransferase F</fullName>
        <ecNumber evidence="6">2.1.1.181</ecNumber>
    </recommendedName>
    <alternativeName>
        <fullName evidence="6">23S rRNA mA1618 methyltransferase</fullName>
    </alternativeName>
    <alternativeName>
        <fullName evidence="6">rRNA adenine N-6-methyltransferase</fullName>
    </alternativeName>
</protein>
<comment type="function">
    <text evidence="6">Specifically methylates the adenine in position 1618 of 23S rRNA.</text>
</comment>
<dbReference type="GO" id="GO:0052907">
    <property type="term" value="F:23S rRNA (adenine(1618)-N(6))-methyltransferase activity"/>
    <property type="evidence" value="ECO:0007669"/>
    <property type="project" value="UniProtKB-EC"/>
</dbReference>
<keyword evidence="1 6" id="KW-0963">Cytoplasm</keyword>
<comment type="subcellular location">
    <subcellularLocation>
        <location evidence="6">Cytoplasm</location>
    </subcellularLocation>
</comment>
<evidence type="ECO:0000256" key="1">
    <source>
        <dbReference type="ARBA" id="ARBA00022490"/>
    </source>
</evidence>
<evidence type="ECO:0000313" key="7">
    <source>
        <dbReference type="EMBL" id="MET4758242.1"/>
    </source>
</evidence>
<dbReference type="CDD" id="cd02440">
    <property type="entry name" value="AdoMet_MTases"/>
    <property type="match status" value="1"/>
</dbReference>
<dbReference type="HAMAP" id="MF_01848">
    <property type="entry name" value="23SrRNA_methyltr_F"/>
    <property type="match status" value="1"/>
</dbReference>
<dbReference type="PANTHER" id="PTHR13393:SF0">
    <property type="entry name" value="RNA N6-ADENOSINE-METHYLTRANSFERASE METTL16"/>
    <property type="match status" value="1"/>
</dbReference>
<comment type="similarity">
    <text evidence="6">Belongs to the methyltransferase superfamily. METTL16/RlmF family.</text>
</comment>
<keyword evidence="2 6" id="KW-0698">rRNA processing</keyword>
<sequence>MSGKRPVAQLHPRNIHQGRYNIDDLCSIRPELKAFVKANPRGDKTIDFSDSQAVVCLNQALLKRHYQIQHWSIPSDYLCPPIPGRADYVHYAADLLGSVNLGRAPVKVLDIGTGANLIYPIIGSQVYGWHFVASDIDPVSVESAQNIVNSNSNLTDKVDVVRQNNSQHFFKNIIEKTDRFALTLCNPPFHASKRDAETGTVRKWKNLKKSAAKRGSQMHGASKKQLNFGGQSNELWCDGGEIRFLKDMVKESAEFARQVFWFTSLVSKKDNIAPLRKVLTEVGAKQVKVRAMSQGQKVSHMLAWSFMTVEEHRHPESL</sequence>
<dbReference type="PIRSF" id="PIRSF029038">
    <property type="entry name" value="Mtase_YbiN_prd"/>
    <property type="match status" value="1"/>
</dbReference>